<evidence type="ECO:0000313" key="3">
    <source>
        <dbReference type="EMBL" id="XBH18202.1"/>
    </source>
</evidence>
<protein>
    <recommendedName>
        <fullName evidence="4">Lipoprotein</fullName>
    </recommendedName>
</protein>
<gene>
    <name evidence="3" type="ORF">P8935_02455</name>
</gene>
<feature type="region of interest" description="Disordered" evidence="1">
    <location>
        <begin position="91"/>
        <end position="126"/>
    </location>
</feature>
<reference evidence="3" key="1">
    <citation type="submission" date="2023-03" db="EMBL/GenBank/DDBJ databases">
        <title>Edaphobacter sp.</title>
        <authorList>
            <person name="Huber K.J."/>
            <person name="Papendorf J."/>
            <person name="Pilke C."/>
            <person name="Bunk B."/>
            <person name="Sproeer C."/>
            <person name="Pester M."/>
        </authorList>
    </citation>
    <scope>NUCLEOTIDE SEQUENCE</scope>
    <source>
        <strain evidence="3">DSM 110680</strain>
    </source>
</reference>
<dbReference type="AlphaFoldDB" id="A0AAU7DJD6"/>
<evidence type="ECO:0008006" key="4">
    <source>
        <dbReference type="Google" id="ProtNLM"/>
    </source>
</evidence>
<proteinExistence type="predicted"/>
<dbReference type="RefSeq" id="WP_348263425.1">
    <property type="nucleotide sequence ID" value="NZ_CP121196.1"/>
</dbReference>
<sequence length="248" mass="26855">MKLRNQALCKGSPLFVLSLAIVCVAGCKTHSAAKVEAAKTESTVKSAPVGGTYCLQTYAQGTPPTKTVHFSYKESESDGTLKDYEGDLVGDNLDSTVHEKRPANDTDREMASDKRFPGPPIVDGFVDTNRSLHSTRSDISGWSMGSSGQVQAFTPWGLFIAKPVVTQVGTENVAGSEALKYSVDSSQQSQLEKMPLTFAGGLKDYTIKGTAWVDPKQQCILQYDINYEEVAKDGTVKKTHYEGSTARQ</sequence>
<feature type="signal peptide" evidence="2">
    <location>
        <begin position="1"/>
        <end position="25"/>
    </location>
</feature>
<accession>A0AAU7DJD6</accession>
<organism evidence="3">
    <name type="scientific">Telmatobacter sp. DSM 110680</name>
    <dbReference type="NCBI Taxonomy" id="3036704"/>
    <lineage>
        <taxon>Bacteria</taxon>
        <taxon>Pseudomonadati</taxon>
        <taxon>Acidobacteriota</taxon>
        <taxon>Terriglobia</taxon>
        <taxon>Terriglobales</taxon>
        <taxon>Acidobacteriaceae</taxon>
        <taxon>Telmatobacter</taxon>
    </lineage>
</organism>
<dbReference type="EMBL" id="CP121196">
    <property type="protein sequence ID" value="XBH18202.1"/>
    <property type="molecule type" value="Genomic_DNA"/>
</dbReference>
<evidence type="ECO:0000256" key="1">
    <source>
        <dbReference type="SAM" id="MobiDB-lite"/>
    </source>
</evidence>
<evidence type="ECO:0000256" key="2">
    <source>
        <dbReference type="SAM" id="SignalP"/>
    </source>
</evidence>
<feature type="chain" id="PRO_5043750297" description="Lipoprotein" evidence="2">
    <location>
        <begin position="26"/>
        <end position="248"/>
    </location>
</feature>
<keyword evidence="2" id="KW-0732">Signal</keyword>
<feature type="compositionally biased region" description="Basic and acidic residues" evidence="1">
    <location>
        <begin position="96"/>
        <end position="116"/>
    </location>
</feature>
<name>A0AAU7DJD6_9BACT</name>